<dbReference type="GO" id="GO:0003729">
    <property type="term" value="F:mRNA binding"/>
    <property type="evidence" value="ECO:0000318"/>
    <property type="project" value="GO_Central"/>
</dbReference>
<evidence type="ECO:0008006" key="3">
    <source>
        <dbReference type="Google" id="ProtNLM"/>
    </source>
</evidence>
<dbReference type="SUPFAM" id="SSF54928">
    <property type="entry name" value="RNA-binding domain, RBD"/>
    <property type="match status" value="1"/>
</dbReference>
<dbReference type="AlphaFoldDB" id="A0A022S3F6"/>
<protein>
    <recommendedName>
        <fullName evidence="3">RRM domain-containing protein</fullName>
    </recommendedName>
</protein>
<gene>
    <name evidence="1" type="ORF">MIMGU_mgv1a011186mg</name>
</gene>
<keyword evidence="2" id="KW-1185">Reference proteome</keyword>
<organism evidence="1 2">
    <name type="scientific">Erythranthe guttata</name>
    <name type="common">Yellow monkey flower</name>
    <name type="synonym">Mimulus guttatus</name>
    <dbReference type="NCBI Taxonomy" id="4155"/>
    <lineage>
        <taxon>Eukaryota</taxon>
        <taxon>Viridiplantae</taxon>
        <taxon>Streptophyta</taxon>
        <taxon>Embryophyta</taxon>
        <taxon>Tracheophyta</taxon>
        <taxon>Spermatophyta</taxon>
        <taxon>Magnoliopsida</taxon>
        <taxon>eudicotyledons</taxon>
        <taxon>Gunneridae</taxon>
        <taxon>Pentapetalae</taxon>
        <taxon>asterids</taxon>
        <taxon>lamiids</taxon>
        <taxon>Lamiales</taxon>
        <taxon>Phrymaceae</taxon>
        <taxon>Erythranthe</taxon>
    </lineage>
</organism>
<dbReference type="InterPro" id="IPR035979">
    <property type="entry name" value="RBD_domain_sf"/>
</dbReference>
<sequence>MKSKLAASINLFRAVNRSTNTRNTIPSRSMLANLHRRHCLINSSFQAQGFEISERAFHSSASEDDGDDFSELGPESSECSLKQIKLVTEKRDRLKKTYSSRRDLGGAASSDTRPNLKEIVASIGKGSQTSNSKIVGHDHASALADGTKKISNIESPCPVSIKNVPSTVGLSELVESVSVFGKVSGASFLNASNGFRCCNIEFEDVESSQRAILVGKVAVGSQVMPVQPVDAVDVVTIRIKNINKDTTDFAIHSRCKSVGEFVGLSRTSEDAVDAFFNVRDDKIHQNIIKK</sequence>
<name>A0A022S3F6_ERYGU</name>
<evidence type="ECO:0000313" key="2">
    <source>
        <dbReference type="Proteomes" id="UP000030748"/>
    </source>
</evidence>
<evidence type="ECO:0000313" key="1">
    <source>
        <dbReference type="EMBL" id="EYU46791.1"/>
    </source>
</evidence>
<dbReference type="EMBL" id="KI630171">
    <property type="protein sequence ID" value="EYU46791.1"/>
    <property type="molecule type" value="Genomic_DNA"/>
</dbReference>
<dbReference type="CDD" id="cd00590">
    <property type="entry name" value="RRM_SF"/>
    <property type="match status" value="1"/>
</dbReference>
<proteinExistence type="predicted"/>
<dbReference type="eggNOG" id="ENOG502S4IH">
    <property type="taxonomic scope" value="Eukaryota"/>
</dbReference>
<accession>A0A022S3F6</accession>
<dbReference type="Proteomes" id="UP000030748">
    <property type="component" value="Unassembled WGS sequence"/>
</dbReference>
<reference evidence="1 2" key="1">
    <citation type="journal article" date="2013" name="Proc. Natl. Acad. Sci. U.S.A.">
        <title>Fine-scale variation in meiotic recombination in Mimulus inferred from population shotgun sequencing.</title>
        <authorList>
            <person name="Hellsten U."/>
            <person name="Wright K.M."/>
            <person name="Jenkins J."/>
            <person name="Shu S."/>
            <person name="Yuan Y."/>
            <person name="Wessler S.R."/>
            <person name="Schmutz J."/>
            <person name="Willis J.H."/>
            <person name="Rokhsar D.S."/>
        </authorList>
    </citation>
    <scope>NUCLEOTIDE SEQUENCE [LARGE SCALE GENOMIC DNA]</scope>
    <source>
        <strain evidence="2">cv. DUN x IM62</strain>
    </source>
</reference>
<dbReference type="GO" id="GO:0005829">
    <property type="term" value="C:cytosol"/>
    <property type="evidence" value="ECO:0000318"/>
    <property type="project" value="GO_Central"/>
</dbReference>